<dbReference type="PANTHER" id="PTHR33365:SF6">
    <property type="entry name" value="OXIDASE USTYA"/>
    <property type="match status" value="1"/>
</dbReference>
<name>A0A9W4UV13_9PLEO</name>
<feature type="transmembrane region" description="Helical" evidence="2">
    <location>
        <begin position="36"/>
        <end position="55"/>
    </location>
</feature>
<keyword evidence="2" id="KW-0472">Membrane</keyword>
<dbReference type="EMBL" id="CAOQHR010000012">
    <property type="protein sequence ID" value="CAI6341984.1"/>
    <property type="molecule type" value="Genomic_DNA"/>
</dbReference>
<evidence type="ECO:0000313" key="4">
    <source>
        <dbReference type="Proteomes" id="UP001152607"/>
    </source>
</evidence>
<accession>A0A9W4UV13</accession>
<comment type="caution">
    <text evidence="3">The sequence shown here is derived from an EMBL/GenBank/DDBJ whole genome shotgun (WGS) entry which is preliminary data.</text>
</comment>
<proteinExistence type="inferred from homology"/>
<gene>
    <name evidence="3" type="ORF">PDIGIT_LOCUS15185</name>
</gene>
<keyword evidence="4" id="KW-1185">Reference proteome</keyword>
<evidence type="ECO:0000313" key="3">
    <source>
        <dbReference type="EMBL" id="CAI6341984.1"/>
    </source>
</evidence>
<dbReference type="AlphaFoldDB" id="A0A9W4UV13"/>
<keyword evidence="2" id="KW-1133">Transmembrane helix</keyword>
<dbReference type="PANTHER" id="PTHR33365">
    <property type="entry name" value="YALI0B05434P"/>
    <property type="match status" value="1"/>
</dbReference>
<dbReference type="GO" id="GO:0043386">
    <property type="term" value="P:mycotoxin biosynthetic process"/>
    <property type="evidence" value="ECO:0007669"/>
    <property type="project" value="InterPro"/>
</dbReference>
<sequence length="249" mass="28610">MALPNYHYARINDSENSEKTTRQNEESSRTRWLRQYPGFILAIVIVLLWTMTSLIKINYNETDVTDGGNSSQNVWLRYGWWSKYSTNDNHNITAVKEVDQAWDDIAPGHGTVAIDHQRAGDLGLPRSMSLPNDHSKGVYIIDAYHQIHCLTIIRKTLRQLERKEPVTWPAGHTIHCFDALRQYIMCTGGDTLLYTRGRNTTGDGQFRQCKDWAKLRDWATSHTACYRDSEKSIPLEDHFGYCDNGNDGL</sequence>
<evidence type="ECO:0000256" key="2">
    <source>
        <dbReference type="SAM" id="Phobius"/>
    </source>
</evidence>
<evidence type="ECO:0000256" key="1">
    <source>
        <dbReference type="ARBA" id="ARBA00035112"/>
    </source>
</evidence>
<reference evidence="3" key="1">
    <citation type="submission" date="2023-01" db="EMBL/GenBank/DDBJ databases">
        <authorList>
            <person name="Van Ghelder C."/>
            <person name="Rancurel C."/>
        </authorList>
    </citation>
    <scope>NUCLEOTIDE SEQUENCE</scope>
    <source>
        <strain evidence="3">CNCM I-4278</strain>
    </source>
</reference>
<comment type="similarity">
    <text evidence="1">Belongs to the ustYa family.</text>
</comment>
<dbReference type="Proteomes" id="UP001152607">
    <property type="component" value="Unassembled WGS sequence"/>
</dbReference>
<dbReference type="InterPro" id="IPR021765">
    <property type="entry name" value="UstYa-like"/>
</dbReference>
<dbReference type="OrthoDB" id="3687641at2759"/>
<dbReference type="Pfam" id="PF11807">
    <property type="entry name" value="UstYa"/>
    <property type="match status" value="1"/>
</dbReference>
<organism evidence="3 4">
    <name type="scientific">Periconia digitata</name>
    <dbReference type="NCBI Taxonomy" id="1303443"/>
    <lineage>
        <taxon>Eukaryota</taxon>
        <taxon>Fungi</taxon>
        <taxon>Dikarya</taxon>
        <taxon>Ascomycota</taxon>
        <taxon>Pezizomycotina</taxon>
        <taxon>Dothideomycetes</taxon>
        <taxon>Pleosporomycetidae</taxon>
        <taxon>Pleosporales</taxon>
        <taxon>Massarineae</taxon>
        <taxon>Periconiaceae</taxon>
        <taxon>Periconia</taxon>
    </lineage>
</organism>
<protein>
    <submittedName>
        <fullName evidence="3">Uncharacterized protein</fullName>
    </submittedName>
</protein>
<keyword evidence="2" id="KW-0812">Transmembrane</keyword>